<organism evidence="14 15">
    <name type="scientific">Triparma retinervis</name>
    <dbReference type="NCBI Taxonomy" id="2557542"/>
    <lineage>
        <taxon>Eukaryota</taxon>
        <taxon>Sar</taxon>
        <taxon>Stramenopiles</taxon>
        <taxon>Ochrophyta</taxon>
        <taxon>Bolidophyceae</taxon>
        <taxon>Parmales</taxon>
        <taxon>Triparmaceae</taxon>
        <taxon>Triparma</taxon>
    </lineage>
</organism>
<dbReference type="SUPFAM" id="SSF144232">
    <property type="entry name" value="HIT/MYND zinc finger-like"/>
    <property type="match status" value="1"/>
</dbReference>
<feature type="domain" description="MYND-type" evidence="13">
    <location>
        <begin position="497"/>
        <end position="534"/>
    </location>
</feature>
<dbReference type="Gene3D" id="1.25.40.20">
    <property type="entry name" value="Ankyrin repeat-containing domain"/>
    <property type="match status" value="1"/>
</dbReference>
<keyword evidence="6" id="KW-0862">Zinc</keyword>
<keyword evidence="9" id="KW-0325">Glycoprotein</keyword>
<evidence type="ECO:0000313" key="14">
    <source>
        <dbReference type="EMBL" id="GMH73912.1"/>
    </source>
</evidence>
<accession>A0A9W7AQZ7</accession>
<keyword evidence="15" id="KW-1185">Reference proteome</keyword>
<dbReference type="InterPro" id="IPR052076">
    <property type="entry name" value="TRP_cation_channel"/>
</dbReference>
<evidence type="ECO:0000256" key="5">
    <source>
        <dbReference type="ARBA" id="ARBA00022771"/>
    </source>
</evidence>
<dbReference type="InterPro" id="IPR002893">
    <property type="entry name" value="Znf_MYND"/>
</dbReference>
<evidence type="ECO:0000256" key="9">
    <source>
        <dbReference type="ARBA" id="ARBA00023180"/>
    </source>
</evidence>
<keyword evidence="1" id="KW-0813">Transport</keyword>
<dbReference type="PROSITE" id="PS50297">
    <property type="entry name" value="ANK_REP_REGION"/>
    <property type="match status" value="1"/>
</dbReference>
<evidence type="ECO:0000259" key="13">
    <source>
        <dbReference type="PROSITE" id="PS50865"/>
    </source>
</evidence>
<evidence type="ECO:0000256" key="11">
    <source>
        <dbReference type="PROSITE-ProRule" id="PRU00023"/>
    </source>
</evidence>
<dbReference type="GO" id="GO:0022857">
    <property type="term" value="F:transmembrane transporter activity"/>
    <property type="evidence" value="ECO:0007669"/>
    <property type="project" value="TreeGrafter"/>
</dbReference>
<sequence>MATSADKAKMDFDKRTASSTQNDVANFVKSALDGTVDVNVAIDCLQTRKVDTHFTPLQCAVQQSNFNSKLGTKFNARTVLELIKKGADVNISNAASKVTPLHLAVKYADFVTVKVLLNNGADIDARDNMNRNCLVNATERGNPAICKLLVEEGLDPKERQETFYLDGGNKRNGMSVNMAEKMLLGDENQLTSWRILGAPSLVDYLTLFSFYLDSGVEIASQHLKKIGMVLQGSGQKNFAFNGDMSYKTALAKRTVGILFPLREKPETKPNTRDCNTSMQKVAPYLAGSAPSDSIDLSNGSKKGAAHGPRNGPVTLNASLNGTCAIMFVTNSSNVSHIPNKLATYLGLKTATVAGSFHVNGVRVQKEVRLLQESVECKLVGSNIAFQLKANRCIVSDLDRLQVCVEALPIGNLKVKMGDGTTKGPKNSPLAIMQTGRGGGGGHEVSAIATMNDKKNAVKETFKVGVGVEDQGEEVEVGALNDGMELRIILEGDSKDVCGYCAVRFPGMLKCPLSTTRYCSKACQKLDWPLHKKTLEKAKK</sequence>
<evidence type="ECO:0000256" key="4">
    <source>
        <dbReference type="ARBA" id="ARBA00022737"/>
    </source>
</evidence>
<evidence type="ECO:0000256" key="6">
    <source>
        <dbReference type="ARBA" id="ARBA00022833"/>
    </source>
</evidence>
<dbReference type="GO" id="GO:0008270">
    <property type="term" value="F:zinc ion binding"/>
    <property type="evidence" value="ECO:0007669"/>
    <property type="project" value="UniProtKB-KW"/>
</dbReference>
<dbReference type="Pfam" id="PF01753">
    <property type="entry name" value="zf-MYND"/>
    <property type="match status" value="1"/>
</dbReference>
<dbReference type="Pfam" id="PF12796">
    <property type="entry name" value="Ank_2"/>
    <property type="match status" value="1"/>
</dbReference>
<feature type="repeat" description="ANK" evidence="11">
    <location>
        <begin position="96"/>
        <end position="128"/>
    </location>
</feature>
<evidence type="ECO:0000256" key="3">
    <source>
        <dbReference type="ARBA" id="ARBA00022723"/>
    </source>
</evidence>
<dbReference type="GO" id="GO:0034220">
    <property type="term" value="P:monoatomic ion transmembrane transport"/>
    <property type="evidence" value="ECO:0007669"/>
    <property type="project" value="UniProtKB-KW"/>
</dbReference>
<dbReference type="Gene3D" id="6.10.140.2220">
    <property type="match status" value="1"/>
</dbReference>
<proteinExistence type="predicted"/>
<dbReference type="Proteomes" id="UP001165082">
    <property type="component" value="Unassembled WGS sequence"/>
</dbReference>
<comment type="caution">
    <text evidence="14">The sequence shown here is derived from an EMBL/GenBank/DDBJ whole genome shotgun (WGS) entry which is preliminary data.</text>
</comment>
<keyword evidence="4" id="KW-0677">Repeat</keyword>
<dbReference type="InterPro" id="IPR036770">
    <property type="entry name" value="Ankyrin_rpt-contain_sf"/>
</dbReference>
<evidence type="ECO:0000256" key="12">
    <source>
        <dbReference type="PROSITE-ProRule" id="PRU00134"/>
    </source>
</evidence>
<keyword evidence="3" id="KW-0479">Metal-binding</keyword>
<dbReference type="SMART" id="SM00248">
    <property type="entry name" value="ANK"/>
    <property type="match status" value="3"/>
</dbReference>
<dbReference type="OrthoDB" id="188436at2759"/>
<gene>
    <name evidence="14" type="ORF">TrRE_jg8326</name>
</gene>
<name>A0A9W7AQZ7_9STRA</name>
<reference evidence="14" key="1">
    <citation type="submission" date="2022-07" db="EMBL/GenBank/DDBJ databases">
        <title>Genome analysis of Parmales, a sister group of diatoms, reveals the evolutionary specialization of diatoms from phago-mixotrophs to photoautotrophs.</title>
        <authorList>
            <person name="Ban H."/>
            <person name="Sato S."/>
            <person name="Yoshikawa S."/>
            <person name="Kazumasa Y."/>
            <person name="Nakamura Y."/>
            <person name="Ichinomiya M."/>
            <person name="Saitoh K."/>
            <person name="Sato N."/>
            <person name="Blanc-Mathieu R."/>
            <person name="Endo H."/>
            <person name="Kuwata A."/>
            <person name="Ogata H."/>
        </authorList>
    </citation>
    <scope>NUCLEOTIDE SEQUENCE</scope>
</reference>
<evidence type="ECO:0000256" key="1">
    <source>
        <dbReference type="ARBA" id="ARBA00022448"/>
    </source>
</evidence>
<protein>
    <recommendedName>
        <fullName evidence="13">MYND-type domain-containing protein</fullName>
    </recommendedName>
</protein>
<evidence type="ECO:0000256" key="2">
    <source>
        <dbReference type="ARBA" id="ARBA00022606"/>
    </source>
</evidence>
<evidence type="ECO:0000313" key="15">
    <source>
        <dbReference type="Proteomes" id="UP001165082"/>
    </source>
</evidence>
<keyword evidence="10" id="KW-0407">Ion channel</keyword>
<dbReference type="PANTHER" id="PTHR47143:SF1">
    <property type="entry name" value="ION_TRANS DOMAIN-CONTAINING PROTEIN"/>
    <property type="match status" value="1"/>
</dbReference>
<dbReference type="PROSITE" id="PS50865">
    <property type="entry name" value="ZF_MYND_2"/>
    <property type="match status" value="1"/>
</dbReference>
<keyword evidence="7 11" id="KW-0040">ANK repeat</keyword>
<dbReference type="InterPro" id="IPR002110">
    <property type="entry name" value="Ankyrin_rpt"/>
</dbReference>
<dbReference type="GO" id="GO:1902495">
    <property type="term" value="C:transmembrane transporter complex"/>
    <property type="evidence" value="ECO:0007669"/>
    <property type="project" value="TreeGrafter"/>
</dbReference>
<dbReference type="PROSITE" id="PS50088">
    <property type="entry name" value="ANK_REPEAT"/>
    <property type="match status" value="1"/>
</dbReference>
<keyword evidence="8" id="KW-0406">Ion transport</keyword>
<evidence type="ECO:0000256" key="7">
    <source>
        <dbReference type="ARBA" id="ARBA00023043"/>
    </source>
</evidence>
<keyword evidence="2" id="KW-0716">Sensory transduction</keyword>
<dbReference type="EMBL" id="BRXZ01002965">
    <property type="protein sequence ID" value="GMH73912.1"/>
    <property type="molecule type" value="Genomic_DNA"/>
</dbReference>
<evidence type="ECO:0000256" key="8">
    <source>
        <dbReference type="ARBA" id="ARBA00023065"/>
    </source>
</evidence>
<evidence type="ECO:0000256" key="10">
    <source>
        <dbReference type="ARBA" id="ARBA00023303"/>
    </source>
</evidence>
<dbReference type="SUPFAM" id="SSF48403">
    <property type="entry name" value="Ankyrin repeat"/>
    <property type="match status" value="1"/>
</dbReference>
<dbReference type="AlphaFoldDB" id="A0A9W7AQZ7"/>
<dbReference type="PANTHER" id="PTHR47143">
    <property type="entry name" value="TRANSIENT RECEPTOR POTENTIAL CATION CHANNEL PROTEIN PAINLESS"/>
    <property type="match status" value="1"/>
</dbReference>
<keyword evidence="5 12" id="KW-0863">Zinc-finger</keyword>